<dbReference type="STRING" id="474960.SAMN05216180_1741"/>
<dbReference type="Pfam" id="PF02653">
    <property type="entry name" value="BPD_transp_2"/>
    <property type="match status" value="1"/>
</dbReference>
<feature type="transmembrane region" description="Helical" evidence="6">
    <location>
        <begin position="92"/>
        <end position="112"/>
    </location>
</feature>
<dbReference type="EMBL" id="FOCG01000001">
    <property type="protein sequence ID" value="SEM78495.1"/>
    <property type="molecule type" value="Genomic_DNA"/>
</dbReference>
<evidence type="ECO:0000256" key="2">
    <source>
        <dbReference type="ARBA" id="ARBA00022475"/>
    </source>
</evidence>
<evidence type="ECO:0000256" key="1">
    <source>
        <dbReference type="ARBA" id="ARBA00004651"/>
    </source>
</evidence>
<keyword evidence="5 6" id="KW-0472">Membrane</keyword>
<feature type="transmembrane region" description="Helical" evidence="6">
    <location>
        <begin position="66"/>
        <end position="86"/>
    </location>
</feature>
<feature type="transmembrane region" description="Helical" evidence="6">
    <location>
        <begin position="258"/>
        <end position="280"/>
    </location>
</feature>
<keyword evidence="4 6" id="KW-1133">Transmembrane helix</keyword>
<feature type="transmembrane region" description="Helical" evidence="6">
    <location>
        <begin position="17"/>
        <end position="34"/>
    </location>
</feature>
<reference evidence="7 8" key="1">
    <citation type="submission" date="2016-10" db="EMBL/GenBank/DDBJ databases">
        <authorList>
            <person name="de Groot N.N."/>
        </authorList>
    </citation>
    <scope>NUCLEOTIDE SEQUENCE [LARGE SCALE GENOMIC DNA]</scope>
    <source>
        <strain evidence="7 8">CGMCC 1.5070</strain>
    </source>
</reference>
<gene>
    <name evidence="7" type="ORF">SAMN05216180_1741</name>
</gene>
<proteinExistence type="predicted"/>
<feature type="transmembrane region" description="Helical" evidence="6">
    <location>
        <begin position="168"/>
        <end position="188"/>
    </location>
</feature>
<evidence type="ECO:0000256" key="6">
    <source>
        <dbReference type="SAM" id="Phobius"/>
    </source>
</evidence>
<sequence length="338" mass="37197">MSEIIEKCKAVTKKHKLACLLVLLVLLLFVPVFFPKSYVMGILCRILMYATLAGSLNAINGYSGQTCIGHAGFFCIGTYCEAILATRLGLDFWILLPVAGLVTAVIGLLIALPTLKMKGMYLSIVTLGFSEIVRLIALNWEWLTGGPMGIKGIPVPVLFGFEIKNSKTYYYIFLAIAVLFVFVTSRVIQSRLGRAWMSIREDQLAAKSLGVETSKYKALNFMYGAFWAGVVGAAYAPYVRFIDSTFFSLDEGFNILSMVIIGGQGTLVGPIFGSVIVNFLTEILRPVGQWRMIAYAILIIVMMWWRPQGLVGASDSILAGGKISKPKSVRQKKEEVRA</sequence>
<dbReference type="InterPro" id="IPR043428">
    <property type="entry name" value="LivM-like"/>
</dbReference>
<keyword evidence="3 6" id="KW-0812">Transmembrane</keyword>
<evidence type="ECO:0000313" key="7">
    <source>
        <dbReference type="EMBL" id="SEM78495.1"/>
    </source>
</evidence>
<dbReference type="Proteomes" id="UP000199158">
    <property type="component" value="Unassembled WGS sequence"/>
</dbReference>
<dbReference type="AlphaFoldDB" id="A0A1H8B6B8"/>
<accession>A0A1H8B6B8</accession>
<name>A0A1H8B6B8_9FIRM</name>
<evidence type="ECO:0000256" key="5">
    <source>
        <dbReference type="ARBA" id="ARBA00023136"/>
    </source>
</evidence>
<keyword evidence="8" id="KW-1185">Reference proteome</keyword>
<dbReference type="PANTHER" id="PTHR30482">
    <property type="entry name" value="HIGH-AFFINITY BRANCHED-CHAIN AMINO ACID TRANSPORT SYSTEM PERMEASE"/>
    <property type="match status" value="1"/>
</dbReference>
<dbReference type="PANTHER" id="PTHR30482:SF10">
    <property type="entry name" value="HIGH-AFFINITY BRANCHED-CHAIN AMINO ACID TRANSPORT PROTEIN BRAE"/>
    <property type="match status" value="1"/>
</dbReference>
<dbReference type="GO" id="GO:0005886">
    <property type="term" value="C:plasma membrane"/>
    <property type="evidence" value="ECO:0007669"/>
    <property type="project" value="UniProtKB-SubCell"/>
</dbReference>
<keyword evidence="2" id="KW-1003">Cell membrane</keyword>
<dbReference type="RefSeq" id="WP_092753615.1">
    <property type="nucleotide sequence ID" value="NZ_FOCG01000001.1"/>
</dbReference>
<dbReference type="CDD" id="cd06581">
    <property type="entry name" value="TM_PBP1_LivM_like"/>
    <property type="match status" value="1"/>
</dbReference>
<feature type="transmembrane region" description="Helical" evidence="6">
    <location>
        <begin position="218"/>
        <end position="238"/>
    </location>
</feature>
<dbReference type="OrthoDB" id="9789927at2"/>
<comment type="subcellular location">
    <subcellularLocation>
        <location evidence="1">Cell membrane</location>
        <topology evidence="1">Multi-pass membrane protein</topology>
    </subcellularLocation>
</comment>
<feature type="transmembrane region" description="Helical" evidence="6">
    <location>
        <begin position="119"/>
        <end position="138"/>
    </location>
</feature>
<evidence type="ECO:0000313" key="8">
    <source>
        <dbReference type="Proteomes" id="UP000199158"/>
    </source>
</evidence>
<feature type="transmembrane region" description="Helical" evidence="6">
    <location>
        <begin position="40"/>
        <end position="59"/>
    </location>
</feature>
<organism evidence="7 8">
    <name type="scientific">Hydrogenoanaerobacterium saccharovorans</name>
    <dbReference type="NCBI Taxonomy" id="474960"/>
    <lineage>
        <taxon>Bacteria</taxon>
        <taxon>Bacillati</taxon>
        <taxon>Bacillota</taxon>
        <taxon>Clostridia</taxon>
        <taxon>Eubacteriales</taxon>
        <taxon>Oscillospiraceae</taxon>
        <taxon>Hydrogenoanaerobacterium</taxon>
    </lineage>
</organism>
<evidence type="ECO:0000256" key="3">
    <source>
        <dbReference type="ARBA" id="ARBA00022692"/>
    </source>
</evidence>
<feature type="transmembrane region" description="Helical" evidence="6">
    <location>
        <begin position="287"/>
        <end position="305"/>
    </location>
</feature>
<dbReference type="InterPro" id="IPR001851">
    <property type="entry name" value="ABC_transp_permease"/>
</dbReference>
<dbReference type="GO" id="GO:0015658">
    <property type="term" value="F:branched-chain amino acid transmembrane transporter activity"/>
    <property type="evidence" value="ECO:0007669"/>
    <property type="project" value="InterPro"/>
</dbReference>
<protein>
    <submittedName>
        <fullName evidence="7">Amino acid/amide ABC transporter membrane protein 2, HAAT family</fullName>
    </submittedName>
</protein>
<evidence type="ECO:0000256" key="4">
    <source>
        <dbReference type="ARBA" id="ARBA00022989"/>
    </source>
</evidence>